<dbReference type="PANTHER" id="PTHR21666:SF288">
    <property type="entry name" value="CELL DIVISION PROTEIN YTFB"/>
    <property type="match status" value="1"/>
</dbReference>
<dbReference type="SUPFAM" id="SSF51261">
    <property type="entry name" value="Duplicated hybrid motif"/>
    <property type="match status" value="1"/>
</dbReference>
<feature type="domain" description="Csd3-like second N-terminal" evidence="10">
    <location>
        <begin position="103"/>
        <end position="224"/>
    </location>
</feature>
<dbReference type="Proteomes" id="UP000824176">
    <property type="component" value="Unassembled WGS sequence"/>
</dbReference>
<dbReference type="Pfam" id="PF01551">
    <property type="entry name" value="Peptidase_M23"/>
    <property type="match status" value="1"/>
</dbReference>
<evidence type="ECO:0000313" key="11">
    <source>
        <dbReference type="EMBL" id="HIZ89367.1"/>
    </source>
</evidence>
<dbReference type="CDD" id="cd12797">
    <property type="entry name" value="M23_peptidase"/>
    <property type="match status" value="1"/>
</dbReference>
<evidence type="ECO:0000259" key="9">
    <source>
        <dbReference type="Pfam" id="PF01551"/>
    </source>
</evidence>
<evidence type="ECO:0000256" key="1">
    <source>
        <dbReference type="ARBA" id="ARBA00001947"/>
    </source>
</evidence>
<dbReference type="InterPro" id="IPR050570">
    <property type="entry name" value="Cell_wall_metabolism_enzyme"/>
</dbReference>
<keyword evidence="4" id="KW-0479">Metal-binding</keyword>
<dbReference type="CDD" id="cd00118">
    <property type="entry name" value="LysM"/>
    <property type="match status" value="1"/>
</dbReference>
<comment type="cofactor">
    <cofactor evidence="1">
        <name>Zn(2+)</name>
        <dbReference type="ChEBI" id="CHEBI:29105"/>
    </cofactor>
</comment>
<dbReference type="Gene3D" id="3.10.450.350">
    <property type="match status" value="1"/>
</dbReference>
<keyword evidence="6" id="KW-0862">Zinc</keyword>
<dbReference type="InterPro" id="IPR018392">
    <property type="entry name" value="LysM"/>
</dbReference>
<accession>A0A9D2GSV3</accession>
<reference evidence="11" key="1">
    <citation type="journal article" date="2021" name="PeerJ">
        <title>Extensive microbial diversity within the chicken gut microbiome revealed by metagenomics and culture.</title>
        <authorList>
            <person name="Gilroy R."/>
            <person name="Ravi A."/>
            <person name="Getino M."/>
            <person name="Pursley I."/>
            <person name="Horton D.L."/>
            <person name="Alikhan N.F."/>
            <person name="Baker D."/>
            <person name="Gharbi K."/>
            <person name="Hall N."/>
            <person name="Watson M."/>
            <person name="Adriaenssens E.M."/>
            <person name="Foster-Nyarko E."/>
            <person name="Jarju S."/>
            <person name="Secka A."/>
            <person name="Antonio M."/>
            <person name="Oren A."/>
            <person name="Chaudhuri R.R."/>
            <person name="La Ragione R."/>
            <person name="Hildebrand F."/>
            <person name="Pallen M.J."/>
        </authorList>
    </citation>
    <scope>NUCLEOTIDE SEQUENCE</scope>
    <source>
        <strain evidence="11">ChiW4-1371</strain>
    </source>
</reference>
<keyword evidence="7" id="KW-0482">Metalloprotease</keyword>
<dbReference type="GO" id="GO:0006508">
    <property type="term" value="P:proteolysis"/>
    <property type="evidence" value="ECO:0007669"/>
    <property type="project" value="UniProtKB-KW"/>
</dbReference>
<proteinExistence type="predicted"/>
<dbReference type="InterPro" id="IPR011055">
    <property type="entry name" value="Dup_hybrid_motif"/>
</dbReference>
<dbReference type="EMBL" id="DXAQ01000086">
    <property type="protein sequence ID" value="HIZ89367.1"/>
    <property type="molecule type" value="Genomic_DNA"/>
</dbReference>
<protein>
    <submittedName>
        <fullName evidence="11">Peptidoglycan DD-metalloendopeptidase family protein</fullName>
    </submittedName>
</protein>
<feature type="signal peptide" evidence="8">
    <location>
        <begin position="1"/>
        <end position="19"/>
    </location>
</feature>
<keyword evidence="3" id="KW-0645">Protease</keyword>
<dbReference type="InterPro" id="IPR016047">
    <property type="entry name" value="M23ase_b-sheet_dom"/>
</dbReference>
<dbReference type="GO" id="GO:0046872">
    <property type="term" value="F:metal ion binding"/>
    <property type="evidence" value="ECO:0007669"/>
    <property type="project" value="UniProtKB-KW"/>
</dbReference>
<reference evidence="11" key="2">
    <citation type="submission" date="2021-04" db="EMBL/GenBank/DDBJ databases">
        <authorList>
            <person name="Gilroy R."/>
        </authorList>
    </citation>
    <scope>NUCLEOTIDE SEQUENCE</scope>
    <source>
        <strain evidence="11">ChiW4-1371</strain>
    </source>
</reference>
<dbReference type="GO" id="GO:0030313">
    <property type="term" value="C:cell envelope"/>
    <property type="evidence" value="ECO:0007669"/>
    <property type="project" value="UniProtKB-SubCell"/>
</dbReference>
<dbReference type="Pfam" id="PF19425">
    <property type="entry name" value="Csd3_N2"/>
    <property type="match status" value="1"/>
</dbReference>
<keyword evidence="5" id="KW-0378">Hydrolase</keyword>
<evidence type="ECO:0000256" key="6">
    <source>
        <dbReference type="ARBA" id="ARBA00022833"/>
    </source>
</evidence>
<evidence type="ECO:0000256" key="5">
    <source>
        <dbReference type="ARBA" id="ARBA00022801"/>
    </source>
</evidence>
<evidence type="ECO:0000256" key="4">
    <source>
        <dbReference type="ARBA" id="ARBA00022723"/>
    </source>
</evidence>
<sequence>MSKFIFVLLFLLSAFSVYAETYEVKSGDTLYGILSDRFNPQEMAEINAQIKKDFKGFVLKPGMKLSLEPNKVILSAALDKDIIIERMVDGTAKVSLNEYQYDMMNVVVRGIIETNLFDAMNKAGEDAELAANLASIFEWEIDFFKDLRPGDKFIILVEKKFIKDRYAGYGKILAADFYNQGQLKRAVYYNDGGKNKGYYNEKGEGLERGFLRVPLNYSRISSRYTTSRLHPVLGYHRPHYGVDYAAPTGTPVKATASGVVKIKSRSKGNGNYIALRHPNGYETFYLHLNGFNRAIKQGSHVEQGQIIGYVGSTGYSTGPHLDYRIRKNGKWLNPLKFVATPKTLKKDDVAAFLEFAESYFDKLDMSHIMYAQNSTFYTVPPVSSTMAVMQF</sequence>
<evidence type="ECO:0000259" key="10">
    <source>
        <dbReference type="Pfam" id="PF19425"/>
    </source>
</evidence>
<evidence type="ECO:0000256" key="3">
    <source>
        <dbReference type="ARBA" id="ARBA00022670"/>
    </source>
</evidence>
<gene>
    <name evidence="11" type="ORF">H9804_05445</name>
</gene>
<evidence type="ECO:0000313" key="12">
    <source>
        <dbReference type="Proteomes" id="UP000824176"/>
    </source>
</evidence>
<feature type="domain" description="M23ase beta-sheet core" evidence="9">
    <location>
        <begin position="238"/>
        <end position="334"/>
    </location>
</feature>
<dbReference type="InterPro" id="IPR045834">
    <property type="entry name" value="Csd3_N2"/>
</dbReference>
<evidence type="ECO:0000256" key="7">
    <source>
        <dbReference type="ARBA" id="ARBA00023049"/>
    </source>
</evidence>
<evidence type="ECO:0000256" key="2">
    <source>
        <dbReference type="ARBA" id="ARBA00004196"/>
    </source>
</evidence>
<dbReference type="GO" id="GO:0004222">
    <property type="term" value="F:metalloendopeptidase activity"/>
    <property type="evidence" value="ECO:0007669"/>
    <property type="project" value="TreeGrafter"/>
</dbReference>
<keyword evidence="8" id="KW-0732">Signal</keyword>
<dbReference type="PANTHER" id="PTHR21666">
    <property type="entry name" value="PEPTIDASE-RELATED"/>
    <property type="match status" value="1"/>
</dbReference>
<name>A0A9D2GSV3_9BACT</name>
<evidence type="ECO:0000256" key="8">
    <source>
        <dbReference type="SAM" id="SignalP"/>
    </source>
</evidence>
<comment type="caution">
    <text evidence="11">The sequence shown here is derived from an EMBL/GenBank/DDBJ whole genome shotgun (WGS) entry which is preliminary data.</text>
</comment>
<organism evidence="11 12">
    <name type="scientific">Candidatus Mucispirillum faecigallinarum</name>
    <dbReference type="NCBI Taxonomy" id="2838699"/>
    <lineage>
        <taxon>Bacteria</taxon>
        <taxon>Pseudomonadati</taxon>
        <taxon>Deferribacterota</taxon>
        <taxon>Deferribacteres</taxon>
        <taxon>Deferribacterales</taxon>
        <taxon>Mucispirillaceae</taxon>
        <taxon>Mucispirillum</taxon>
    </lineage>
</organism>
<feature type="chain" id="PRO_5038876447" evidence="8">
    <location>
        <begin position="20"/>
        <end position="391"/>
    </location>
</feature>
<dbReference type="Gene3D" id="2.70.70.10">
    <property type="entry name" value="Glucose Permease (Domain IIA)"/>
    <property type="match status" value="1"/>
</dbReference>
<comment type="subcellular location">
    <subcellularLocation>
        <location evidence="2">Cell envelope</location>
    </subcellularLocation>
</comment>
<dbReference type="AlphaFoldDB" id="A0A9D2GSV3"/>